<feature type="transmembrane region" description="Helical" evidence="1">
    <location>
        <begin position="20"/>
        <end position="41"/>
    </location>
</feature>
<evidence type="ECO:0000313" key="3">
    <source>
        <dbReference type="EMBL" id="VFT83081.1"/>
    </source>
</evidence>
<keyword evidence="1" id="KW-1133">Transmembrane helix</keyword>
<dbReference type="OrthoDB" id="10528034at2759"/>
<evidence type="ECO:0000313" key="4">
    <source>
        <dbReference type="Proteomes" id="UP000332933"/>
    </source>
</evidence>
<organism evidence="3 4">
    <name type="scientific">Aphanomyces stellatus</name>
    <dbReference type="NCBI Taxonomy" id="120398"/>
    <lineage>
        <taxon>Eukaryota</taxon>
        <taxon>Sar</taxon>
        <taxon>Stramenopiles</taxon>
        <taxon>Oomycota</taxon>
        <taxon>Saprolegniomycetes</taxon>
        <taxon>Saprolegniales</taxon>
        <taxon>Verrucalvaceae</taxon>
        <taxon>Aphanomyces</taxon>
    </lineage>
</organism>
<proteinExistence type="predicted"/>
<reference evidence="2" key="2">
    <citation type="submission" date="2019-06" db="EMBL/GenBank/DDBJ databases">
        <title>Genomics analysis of Aphanomyces spp. identifies a new class of oomycete effector associated with host adaptation.</title>
        <authorList>
            <person name="Gaulin E."/>
        </authorList>
    </citation>
    <scope>NUCLEOTIDE SEQUENCE</scope>
    <source>
        <strain evidence="2">CBS 578.67</strain>
    </source>
</reference>
<feature type="transmembrane region" description="Helical" evidence="1">
    <location>
        <begin position="141"/>
        <end position="158"/>
    </location>
</feature>
<keyword evidence="4" id="KW-1185">Reference proteome</keyword>
<keyword evidence="1" id="KW-0472">Membrane</keyword>
<reference evidence="3 4" key="1">
    <citation type="submission" date="2019-03" db="EMBL/GenBank/DDBJ databases">
        <authorList>
            <person name="Gaulin E."/>
            <person name="Dumas B."/>
        </authorList>
    </citation>
    <scope>NUCLEOTIDE SEQUENCE [LARGE SCALE GENOMIC DNA]</scope>
    <source>
        <strain evidence="3">CBS 568.67</strain>
    </source>
</reference>
<name>A0A485KDU1_9STRA</name>
<gene>
    <name evidence="3" type="primary">Aste57867_6070</name>
    <name evidence="2" type="ORF">As57867_006056</name>
    <name evidence="3" type="ORF">ASTE57867_6070</name>
</gene>
<dbReference type="AlphaFoldDB" id="A0A485KDU1"/>
<evidence type="ECO:0000256" key="1">
    <source>
        <dbReference type="SAM" id="Phobius"/>
    </source>
</evidence>
<keyword evidence="1" id="KW-0812">Transmembrane</keyword>
<feature type="transmembrane region" description="Helical" evidence="1">
    <location>
        <begin position="84"/>
        <end position="105"/>
    </location>
</feature>
<dbReference type="EMBL" id="CAADRA010002337">
    <property type="protein sequence ID" value="VFT83081.1"/>
    <property type="molecule type" value="Genomic_DNA"/>
</dbReference>
<evidence type="ECO:0000313" key="2">
    <source>
        <dbReference type="EMBL" id="KAF0709156.1"/>
    </source>
</evidence>
<dbReference type="Proteomes" id="UP000332933">
    <property type="component" value="Unassembled WGS sequence"/>
</dbReference>
<dbReference type="EMBL" id="VJMH01002335">
    <property type="protein sequence ID" value="KAF0709156.1"/>
    <property type="molecule type" value="Genomic_DNA"/>
</dbReference>
<accession>A0A485KDU1</accession>
<protein>
    <submittedName>
        <fullName evidence="3">Aste57867_6070 protein</fullName>
    </submittedName>
</protein>
<sequence length="260" mass="28602">MFSFGLVAGHVWVGRPLVLLRGFVAICLLSTSTLTLTQPYAGLVSFFASPDETWFTTLLCCSEISWLVSVVVDTFSFVTNGYTYAYSFTSIASVTFAAAGWCLALPTIHVVSMDRACTVTAVDFDAVCMSGRVQIGDFGRCWGLIILACGGALVSYVVERLRSRHAPPPTLDTLSHFLYSTAKFAFERRQHQLWEHGGVYYLDRASAVLTGVLTLHHGGSIFMMDIKTWRLYAITPDQLAPPDRTKQIPVHLAHALPLAQ</sequence>